<organism evidence="5 6">
    <name type="scientific">Lecanosticta acicola</name>
    <dbReference type="NCBI Taxonomy" id="111012"/>
    <lineage>
        <taxon>Eukaryota</taxon>
        <taxon>Fungi</taxon>
        <taxon>Dikarya</taxon>
        <taxon>Ascomycota</taxon>
        <taxon>Pezizomycotina</taxon>
        <taxon>Dothideomycetes</taxon>
        <taxon>Dothideomycetidae</taxon>
        <taxon>Mycosphaerellales</taxon>
        <taxon>Mycosphaerellaceae</taxon>
        <taxon>Lecanosticta</taxon>
    </lineage>
</organism>
<evidence type="ECO:0000313" key="6">
    <source>
        <dbReference type="Proteomes" id="UP001296104"/>
    </source>
</evidence>
<proteinExistence type="predicted"/>
<feature type="compositionally biased region" description="Low complexity" evidence="2">
    <location>
        <begin position="393"/>
        <end position="405"/>
    </location>
</feature>
<sequence length="588" mass="64488">MPLHGLGKMSQDPIGTPRRDASFSSSLNGLGNGNLFGVIGGGGGSRFFNNGTPVNSHPLGLDSHTSELYTRFDQIKDAEGQKNKLIEELLNRYQYVQEERDELQKELSQARLASASTAELDHYKTAYSQCISMVKQAPFVLVLVDGDGMIFQNYLLRLGEYGGRQAADILKKRVSSWSRTANIPEASQIAVRIYANSKGLAQTCTKAGIVNSPEVVEDFFRGFTQGGDLFNFIDVGSGKDRADTKMKADFELHIWNVHCQHILFGCSHDNGFARLLEKYALDAFVAPRMTLLEGVPFEKELVALDTYKTTKFEGVFREAKVVVAPDLLTDFSRGRQDSKNAFNPTSGIFTPASSRTPAPQTPLFSPRSGPGVASPAPSASVSTRREPMTRTNSIASSSAVSESLSTGISKESVTSSATGGSGGWANIARASATLPYKDLTRPAPEPKIAGPVIRQNRAGQRLDPDMAYDHDKVYELKKQKYCNQHYIGRGCCHYEAGNGACPHKHDAKLNKDELKWLRVVARETVCKKGTACLEFDCIYGHHCPYPKMMEGSMRGIGCINGDNCRFGREMHGMDTHVYKTIRPGDVDV</sequence>
<dbReference type="Pfam" id="PF25540">
    <property type="entry name" value="DUF7923"/>
    <property type="match status" value="1"/>
</dbReference>
<feature type="domain" description="Tandem CCCH zinc finger" evidence="4">
    <location>
        <begin position="517"/>
        <end position="575"/>
    </location>
</feature>
<dbReference type="EMBL" id="CAVMBE010000034">
    <property type="protein sequence ID" value="CAK4030169.1"/>
    <property type="molecule type" value="Genomic_DNA"/>
</dbReference>
<evidence type="ECO:0008006" key="7">
    <source>
        <dbReference type="Google" id="ProtNLM"/>
    </source>
</evidence>
<dbReference type="InterPro" id="IPR057654">
    <property type="entry name" value="Znf-CCCH_tandem"/>
</dbReference>
<feature type="region of interest" description="Disordered" evidence="2">
    <location>
        <begin position="334"/>
        <end position="424"/>
    </location>
</feature>
<gene>
    <name evidence="5" type="ORF">LECACI_7A005421</name>
</gene>
<dbReference type="PANTHER" id="PTHR37543">
    <property type="entry name" value="CCCH ZINC FINGER DNA BINDING PROTEIN (AFU_ORTHOLOGUE AFUA_5G12760)"/>
    <property type="match status" value="1"/>
</dbReference>
<accession>A0AAI9EBK2</accession>
<dbReference type="PANTHER" id="PTHR37543:SF1">
    <property type="entry name" value="CCCH ZINC FINGER DNA BINDING PROTEIN (AFU_ORTHOLOGUE AFUA_5G12760)"/>
    <property type="match status" value="1"/>
</dbReference>
<keyword evidence="6" id="KW-1185">Reference proteome</keyword>
<feature type="coiled-coil region" evidence="1">
    <location>
        <begin position="86"/>
        <end position="113"/>
    </location>
</feature>
<evidence type="ECO:0000259" key="3">
    <source>
        <dbReference type="Pfam" id="PF25540"/>
    </source>
</evidence>
<dbReference type="Proteomes" id="UP001296104">
    <property type="component" value="Unassembled WGS sequence"/>
</dbReference>
<dbReference type="InterPro" id="IPR057683">
    <property type="entry name" value="DUF7923"/>
</dbReference>
<feature type="compositionally biased region" description="Low complexity" evidence="2">
    <location>
        <begin position="365"/>
        <end position="382"/>
    </location>
</feature>
<name>A0AAI9EBK2_9PEZI</name>
<protein>
    <recommendedName>
        <fullName evidence="7">C3H1-type domain-containing protein</fullName>
    </recommendedName>
</protein>
<evidence type="ECO:0000256" key="1">
    <source>
        <dbReference type="SAM" id="Coils"/>
    </source>
</evidence>
<reference evidence="5" key="1">
    <citation type="submission" date="2023-11" db="EMBL/GenBank/DDBJ databases">
        <authorList>
            <person name="Alioto T."/>
            <person name="Alioto T."/>
            <person name="Gomez Garrido J."/>
        </authorList>
    </citation>
    <scope>NUCLEOTIDE SEQUENCE</scope>
</reference>
<dbReference type="AlphaFoldDB" id="A0AAI9EBK2"/>
<evidence type="ECO:0000256" key="2">
    <source>
        <dbReference type="SAM" id="MobiDB-lite"/>
    </source>
</evidence>
<evidence type="ECO:0000313" key="5">
    <source>
        <dbReference type="EMBL" id="CAK4030169.1"/>
    </source>
</evidence>
<feature type="region of interest" description="Disordered" evidence="2">
    <location>
        <begin position="1"/>
        <end position="25"/>
    </location>
</feature>
<comment type="caution">
    <text evidence="5">The sequence shown here is derived from an EMBL/GenBank/DDBJ whole genome shotgun (WGS) entry which is preliminary data.</text>
</comment>
<evidence type="ECO:0000259" key="4">
    <source>
        <dbReference type="Pfam" id="PF25543"/>
    </source>
</evidence>
<feature type="domain" description="DUF7923" evidence="3">
    <location>
        <begin position="136"/>
        <end position="316"/>
    </location>
</feature>
<dbReference type="Pfam" id="PF25543">
    <property type="entry name" value="zf-CCCH_tandem"/>
    <property type="match status" value="1"/>
</dbReference>
<feature type="compositionally biased region" description="Polar residues" evidence="2">
    <location>
        <begin position="339"/>
        <end position="358"/>
    </location>
</feature>
<keyword evidence="1" id="KW-0175">Coiled coil</keyword>